<evidence type="ECO:0000256" key="2">
    <source>
        <dbReference type="ARBA" id="ARBA00023136"/>
    </source>
</evidence>
<evidence type="ECO:0000256" key="5">
    <source>
        <dbReference type="SAM" id="SignalP"/>
    </source>
</evidence>
<evidence type="ECO:0000256" key="4">
    <source>
        <dbReference type="PROSITE-ProRule" id="PRU01360"/>
    </source>
</evidence>
<evidence type="ECO:0000256" key="1">
    <source>
        <dbReference type="ARBA" id="ARBA00022448"/>
    </source>
</evidence>
<dbReference type="SUPFAM" id="SSF49464">
    <property type="entry name" value="Carboxypeptidase regulatory domain-like"/>
    <property type="match status" value="1"/>
</dbReference>
<accession>A0ABV2T1F7</accession>
<dbReference type="NCBIfam" id="TIGR04056">
    <property type="entry name" value="OMP_RagA_SusC"/>
    <property type="match status" value="1"/>
</dbReference>
<dbReference type="Pfam" id="PF07660">
    <property type="entry name" value="STN"/>
    <property type="match status" value="1"/>
</dbReference>
<reference evidence="7 8" key="1">
    <citation type="submission" date="2024-06" db="EMBL/GenBank/DDBJ databases">
        <title>Chitinophaga defluvii sp. nov., isolated from municipal sewage.</title>
        <authorList>
            <person name="Zhang L."/>
        </authorList>
    </citation>
    <scope>NUCLEOTIDE SEQUENCE [LARGE SCALE GENOMIC DNA]</scope>
    <source>
        <strain evidence="7 8">H8</strain>
    </source>
</reference>
<keyword evidence="4" id="KW-0812">Transmembrane</keyword>
<comment type="subcellular location">
    <subcellularLocation>
        <location evidence="4">Cell outer membrane</location>
        <topology evidence="4">Multi-pass membrane protein</topology>
    </subcellularLocation>
</comment>
<evidence type="ECO:0000313" key="8">
    <source>
        <dbReference type="Proteomes" id="UP001549749"/>
    </source>
</evidence>
<keyword evidence="4" id="KW-1134">Transmembrane beta strand</keyword>
<dbReference type="InterPro" id="IPR037066">
    <property type="entry name" value="Plug_dom_sf"/>
</dbReference>
<feature type="chain" id="PRO_5045846998" evidence="5">
    <location>
        <begin position="38"/>
        <end position="1119"/>
    </location>
</feature>
<dbReference type="SMART" id="SM00965">
    <property type="entry name" value="STN"/>
    <property type="match status" value="1"/>
</dbReference>
<dbReference type="EMBL" id="JBEXAC010000001">
    <property type="protein sequence ID" value="MET6996457.1"/>
    <property type="molecule type" value="Genomic_DNA"/>
</dbReference>
<dbReference type="PROSITE" id="PS52016">
    <property type="entry name" value="TONB_DEPENDENT_REC_3"/>
    <property type="match status" value="1"/>
</dbReference>
<feature type="domain" description="Secretin/TonB short N-terminal" evidence="6">
    <location>
        <begin position="64"/>
        <end position="115"/>
    </location>
</feature>
<dbReference type="Gene3D" id="3.55.50.30">
    <property type="match status" value="1"/>
</dbReference>
<dbReference type="InterPro" id="IPR039426">
    <property type="entry name" value="TonB-dep_rcpt-like"/>
</dbReference>
<proteinExistence type="inferred from homology"/>
<keyword evidence="5" id="KW-0732">Signal</keyword>
<dbReference type="NCBIfam" id="TIGR04057">
    <property type="entry name" value="SusC_RagA_signa"/>
    <property type="match status" value="1"/>
</dbReference>
<dbReference type="InterPro" id="IPR018247">
    <property type="entry name" value="EF_Hand_1_Ca_BS"/>
</dbReference>
<evidence type="ECO:0000259" key="6">
    <source>
        <dbReference type="SMART" id="SM00965"/>
    </source>
</evidence>
<sequence>MKRISHAWRRARKTIACSFHLLVLPAALLLLSVQVHAQAAKFNLSLKNAPIEQLFAAIQQQSNFHVIYSASVVKNAKKVNVDLKNASLETALQQSFNGQPFGYKIDNNKIFIVPGKPAENSTPRQQMQDTTAAATITGKVTAKNDGVALPGVSIKVMGTARGTTTNADGMFSLTVSSKDSLSFSFMGYNTLVLPVGERKSLTVVLTPADGQGLNEVVVLGFGQTQKKIAQTGSTVSISTKELKQSPVANITNALAGRLPGLTAIQISGEPGNDKSQLLIRGRATLNGQEPLITIDGVQKDYSAIALLDVNEIENITVLKDASATALYGVKGANGVIIVTTRRGKVGKPVISITAQRAVQNSTRLPKYLGSYEYAMLANEAYLNDHPGGVAPYDATTLEAYRTGSDPLKYPNVDWLGEMMKPAVQTQANFNISGGSTQARYFVNVGYTDQGGIYKTTKNDQYNPKSDFKRYNFRSNIDIDFDENFSLGLNLFGAIENKRDPNVSVADLFWTLNQVPPNAFPVMYPTGIYGENGVFLNPARLLNQTGFKEAFNSSLSGMLSLTRKLNFITDGLSVKGNYSFDGYFQNSFRRDKQVRRAVYKGSGDYNDMNSYTYLGNDVPLTAPSSSYSQRRDIWMDASLNYNKTFGPHEVTGLLLVNRTQKVLGNLIPYVSQGLVSRLAYSYKSKYFAEFNAGYNGTDNFAREKRYGFFPAVSAGWVLSEESFLKGSHAVDFLKVRGSYGLTGSDQLPGRRWLFTSEFTRENAPGYLYGDQLYGIGGIKEGAMANPAVTWETARKANIGFELQLWKNLFAITADVFTEKRNDILITRNSVPSMIGMTDNELPPANFGKVNNQGFEVEVSHRYMINKVTYMLSGNLSYARNKIIFQDEENKAYDYMYQTGHPLGQVMGLTAIGFFKDETDIRLSPAQYGKLIPGDVKYLDRNNDGVIDDNDIGPIGRSNIPELFFGISGSVSWKNIDFSFLFQGAGNSSRTMVGGMAWEFYEGGKVREEHLNRWTPETAATATWPALHYGGNSNNHRVSSLFLEDNSYIRLKNIELGYTFKNVHITKKTGFTNCRIYANANNLYTWSRAQALLDPEYWAANTIGNIYPAQKVVNFGASVTF</sequence>
<dbReference type="RefSeq" id="WP_354659099.1">
    <property type="nucleotide sequence ID" value="NZ_JBEXAC010000001.1"/>
</dbReference>
<dbReference type="SUPFAM" id="SSF56935">
    <property type="entry name" value="Porins"/>
    <property type="match status" value="1"/>
</dbReference>
<keyword evidence="7" id="KW-0675">Receptor</keyword>
<protein>
    <submittedName>
        <fullName evidence="7">TonB-dependent receptor</fullName>
    </submittedName>
</protein>
<dbReference type="Pfam" id="PF07715">
    <property type="entry name" value="Plug"/>
    <property type="match status" value="1"/>
</dbReference>
<gene>
    <name evidence="7" type="ORF">ABR189_03730</name>
</gene>
<dbReference type="InterPro" id="IPR012910">
    <property type="entry name" value="Plug_dom"/>
</dbReference>
<dbReference type="PROSITE" id="PS00018">
    <property type="entry name" value="EF_HAND_1"/>
    <property type="match status" value="1"/>
</dbReference>
<keyword evidence="2 4" id="KW-0472">Membrane</keyword>
<comment type="similarity">
    <text evidence="4">Belongs to the TonB-dependent receptor family.</text>
</comment>
<keyword evidence="8" id="KW-1185">Reference proteome</keyword>
<dbReference type="InterPro" id="IPR011662">
    <property type="entry name" value="Secretin/TonB_short_N"/>
</dbReference>
<dbReference type="InterPro" id="IPR023997">
    <property type="entry name" value="TonB-dep_OMP_SusC/RagA_CS"/>
</dbReference>
<evidence type="ECO:0000313" key="7">
    <source>
        <dbReference type="EMBL" id="MET6996457.1"/>
    </source>
</evidence>
<dbReference type="Pfam" id="PF13715">
    <property type="entry name" value="CarbopepD_reg_2"/>
    <property type="match status" value="1"/>
</dbReference>
<keyword evidence="1 4" id="KW-0813">Transport</keyword>
<dbReference type="Gene3D" id="2.60.40.1120">
    <property type="entry name" value="Carboxypeptidase-like, regulatory domain"/>
    <property type="match status" value="1"/>
</dbReference>
<organism evidence="7 8">
    <name type="scientific">Chitinophaga defluvii</name>
    <dbReference type="NCBI Taxonomy" id="3163343"/>
    <lineage>
        <taxon>Bacteria</taxon>
        <taxon>Pseudomonadati</taxon>
        <taxon>Bacteroidota</taxon>
        <taxon>Chitinophagia</taxon>
        <taxon>Chitinophagales</taxon>
        <taxon>Chitinophagaceae</taxon>
        <taxon>Chitinophaga</taxon>
    </lineage>
</organism>
<name>A0ABV2T1F7_9BACT</name>
<evidence type="ECO:0000256" key="3">
    <source>
        <dbReference type="ARBA" id="ARBA00023237"/>
    </source>
</evidence>
<dbReference type="InterPro" id="IPR023996">
    <property type="entry name" value="TonB-dep_OMP_SusC/RagA"/>
</dbReference>
<keyword evidence="3 4" id="KW-0998">Cell outer membrane</keyword>
<dbReference type="Gene3D" id="2.170.130.10">
    <property type="entry name" value="TonB-dependent receptor, plug domain"/>
    <property type="match status" value="1"/>
</dbReference>
<dbReference type="InterPro" id="IPR008969">
    <property type="entry name" value="CarboxyPept-like_regulatory"/>
</dbReference>
<comment type="caution">
    <text evidence="7">The sequence shown here is derived from an EMBL/GenBank/DDBJ whole genome shotgun (WGS) entry which is preliminary data.</text>
</comment>
<feature type="signal peptide" evidence="5">
    <location>
        <begin position="1"/>
        <end position="37"/>
    </location>
</feature>
<dbReference type="Proteomes" id="UP001549749">
    <property type="component" value="Unassembled WGS sequence"/>
</dbReference>